<dbReference type="Pfam" id="PF02797">
    <property type="entry name" value="Chal_sti_synt_C"/>
    <property type="match status" value="1"/>
</dbReference>
<dbReference type="Gene3D" id="3.40.47.10">
    <property type="match status" value="2"/>
</dbReference>
<dbReference type="PANTHER" id="PTHR11877:SF80">
    <property type="entry name" value="CHALCONE SYNTHASE 1"/>
    <property type="match status" value="1"/>
</dbReference>
<dbReference type="SUPFAM" id="SSF53901">
    <property type="entry name" value="Thiolase-like"/>
    <property type="match status" value="2"/>
</dbReference>
<gene>
    <name evidence="6" type="primary">CHS847</name>
</gene>
<dbReference type="PANTHER" id="PTHR11877">
    <property type="entry name" value="HYDROXYMETHYLGLUTARYL-COA SYNTHASE"/>
    <property type="match status" value="1"/>
</dbReference>
<reference evidence="6" key="1">
    <citation type="submission" date="2018-08" db="EMBL/GenBank/DDBJ databases">
        <title>Identification, characterization and expression analysis of the chalcone synthase family in Antarctic moss Pohlia nutans.</title>
        <authorList>
            <person name="Yao X."/>
        </authorList>
    </citation>
    <scope>NUCLEOTIDE SEQUENCE</scope>
</reference>
<name>A0A482KHG0_9BRYO</name>
<evidence type="ECO:0000256" key="2">
    <source>
        <dbReference type="PIRSR" id="PIRSR000451-1"/>
    </source>
</evidence>
<dbReference type="InterPro" id="IPR011141">
    <property type="entry name" value="Polyketide_synthase_type-III"/>
</dbReference>
<proteinExistence type="evidence at transcript level"/>
<keyword evidence="3" id="KW-0012">Acyltransferase</keyword>
<evidence type="ECO:0000259" key="5">
    <source>
        <dbReference type="Pfam" id="PF02797"/>
    </source>
</evidence>
<dbReference type="Pfam" id="PF00195">
    <property type="entry name" value="Chal_sti_synt_N"/>
    <property type="match status" value="1"/>
</dbReference>
<dbReference type="InterPro" id="IPR012328">
    <property type="entry name" value="Chalcone/stilbene_synt_C"/>
</dbReference>
<feature type="active site" description="Acyl-thioester intermediate" evidence="2">
    <location>
        <position position="183"/>
    </location>
</feature>
<dbReference type="InterPro" id="IPR001099">
    <property type="entry name" value="Chalcone/stilbene_synt_N"/>
</dbReference>
<feature type="domain" description="Chalcone/stilbene synthase N-terminal" evidence="4">
    <location>
        <begin position="33"/>
        <end position="251"/>
    </location>
</feature>
<organism evidence="6">
    <name type="scientific">Pohlia nutans</name>
    <dbReference type="NCBI Taxonomy" id="140635"/>
    <lineage>
        <taxon>Eukaryota</taxon>
        <taxon>Viridiplantae</taxon>
        <taxon>Streptophyta</taxon>
        <taxon>Embryophyta</taxon>
        <taxon>Bryophyta</taxon>
        <taxon>Bryophytina</taxon>
        <taxon>Bryopsida</taxon>
        <taxon>Bryidae</taxon>
        <taxon>Bryanae</taxon>
        <taxon>Bryales</taxon>
        <taxon>Mniaceae</taxon>
        <taxon>Pohlia</taxon>
    </lineage>
</organism>
<dbReference type="GO" id="GO:0016747">
    <property type="term" value="F:acyltransferase activity, transferring groups other than amino-acyl groups"/>
    <property type="evidence" value="ECO:0007669"/>
    <property type="project" value="InterPro"/>
</dbReference>
<feature type="domain" description="Chalcone/stilbene synthase C-terminal" evidence="5">
    <location>
        <begin position="261"/>
        <end position="401"/>
    </location>
</feature>
<keyword evidence="3" id="KW-0808">Transferase</keyword>
<dbReference type="CDD" id="cd00831">
    <property type="entry name" value="CHS_like"/>
    <property type="match status" value="1"/>
</dbReference>
<dbReference type="GO" id="GO:0030639">
    <property type="term" value="P:polyketide biosynthetic process"/>
    <property type="evidence" value="ECO:0007669"/>
    <property type="project" value="TreeGrafter"/>
</dbReference>
<evidence type="ECO:0000256" key="3">
    <source>
        <dbReference type="RuleBase" id="RU003633"/>
    </source>
</evidence>
<evidence type="ECO:0000259" key="4">
    <source>
        <dbReference type="Pfam" id="PF00195"/>
    </source>
</evidence>
<comment type="similarity">
    <text evidence="1 3">Belongs to the thiolase-like superfamily. Chalcone/stilbene synthases family.</text>
</comment>
<dbReference type="InterPro" id="IPR016039">
    <property type="entry name" value="Thiolase-like"/>
</dbReference>
<protein>
    <submittedName>
        <fullName evidence="6">Chalcone synthase 847</fullName>
    </submittedName>
</protein>
<sequence>MAPPTDQFASAPNPNSLWTETDQAKYHEAPADPSRSCVLGLGTANPETGLSMEDFGNMILDIYGYQDVPLAKSFVERVAKASGIKKKQVVASYQVYKDNPCLQGFNESNLGERFRIYEPATMETGQLAAERALSDWGGDRDDITHLITYSTSMLLSPSLDLRLLRVLNLKPTVKHFSVSLLGCHGGVNGIRTAAEIAQADPNNRVLAVFVEINSVAAQTLNPANPSADLSPFLVNMLFGDGSGAVVVGKHPTKKETSILEVHRSQTYLIPDSSTSIGAILLESGMHTTLEKNVPLHVAQHVGGFVTELLHNTKLSFANVNWACHPGGKGILDAVEKSCKLKPEQLQSSRHILGNYGNMGATTVLFVLDKLRRDKKVDSTIHPWTTALSFGPGITVEGLLMKFGS</sequence>
<evidence type="ECO:0000313" key="6">
    <source>
        <dbReference type="EMBL" id="QBQ18374.1"/>
    </source>
</evidence>
<evidence type="ECO:0000256" key="1">
    <source>
        <dbReference type="ARBA" id="ARBA00005531"/>
    </source>
</evidence>
<dbReference type="AlphaFoldDB" id="A0A482KHG0"/>
<dbReference type="EMBL" id="MH715899">
    <property type="protein sequence ID" value="QBQ18374.1"/>
    <property type="molecule type" value="mRNA"/>
</dbReference>
<dbReference type="PIRSF" id="PIRSF000451">
    <property type="entry name" value="PKS_III"/>
    <property type="match status" value="1"/>
</dbReference>
<accession>A0A482KHG0</accession>